<evidence type="ECO:0000313" key="7">
    <source>
        <dbReference type="EMBL" id="TKW56593.1"/>
    </source>
</evidence>
<dbReference type="SUPFAM" id="SSF118310">
    <property type="entry name" value="AN1-like Zinc finger"/>
    <property type="match status" value="1"/>
</dbReference>
<accession>A0A4U6XLS6</accession>
<keyword evidence="5" id="KW-0732">Signal</keyword>
<dbReference type="Proteomes" id="UP000310108">
    <property type="component" value="Unassembled WGS sequence"/>
</dbReference>
<dbReference type="InterPro" id="IPR000058">
    <property type="entry name" value="Znf_AN1"/>
</dbReference>
<name>A0A4U6XLS6_9PEZI</name>
<evidence type="ECO:0000256" key="1">
    <source>
        <dbReference type="ARBA" id="ARBA00022723"/>
    </source>
</evidence>
<gene>
    <name evidence="7" type="primary">TMC1</name>
    <name evidence="7" type="ORF">CTA1_3528</name>
</gene>
<dbReference type="AlphaFoldDB" id="A0A4U6XLS6"/>
<dbReference type="InterPro" id="IPR035896">
    <property type="entry name" value="AN1-like_Znf"/>
</dbReference>
<feature type="signal peptide" evidence="5">
    <location>
        <begin position="1"/>
        <end position="22"/>
    </location>
</feature>
<dbReference type="GO" id="GO:0008270">
    <property type="term" value="F:zinc ion binding"/>
    <property type="evidence" value="ECO:0007669"/>
    <property type="project" value="UniProtKB-KW"/>
</dbReference>
<proteinExistence type="predicted"/>
<dbReference type="PROSITE" id="PS51039">
    <property type="entry name" value="ZF_AN1"/>
    <property type="match status" value="1"/>
</dbReference>
<evidence type="ECO:0000256" key="2">
    <source>
        <dbReference type="ARBA" id="ARBA00022771"/>
    </source>
</evidence>
<protein>
    <submittedName>
        <fullName evidence="7">AN1-type zinc finger protein TMC1</fullName>
    </submittedName>
</protein>
<dbReference type="SMART" id="SM00154">
    <property type="entry name" value="ZnF_AN1"/>
    <property type="match status" value="1"/>
</dbReference>
<evidence type="ECO:0000259" key="6">
    <source>
        <dbReference type="PROSITE" id="PS51039"/>
    </source>
</evidence>
<sequence>MTTATNTAYLFSTVSYLLPTLAASPPIVSLDSACGYGNGHLSTLAHCVAWMSLRTPRTSWIAEWSGRALQQQQQRAGVLCSVGSVGIRTQYLGWCTMYRSATEQTSLERSRLLITSPLAHHFCSFPPFALFLSLIIIPSRTLLLPPHSPLATPPSSQRRATSLRPTKADLDFRTHHTFYVTSHERPPAHLTRSHTHTHTTLHRKSLIMPQKKIRCTFKECKDAAQRIVGDCGFCNGHFCGKHRLLEDHKCSGLEDCKKQSHERNAAQLESERTQVIRGV</sequence>
<evidence type="ECO:0000313" key="8">
    <source>
        <dbReference type="Proteomes" id="UP000310108"/>
    </source>
</evidence>
<evidence type="ECO:0000256" key="5">
    <source>
        <dbReference type="SAM" id="SignalP"/>
    </source>
</evidence>
<dbReference type="STRING" id="1306861.A0A4U6XLS6"/>
<keyword evidence="1" id="KW-0479">Metal-binding</keyword>
<dbReference type="Pfam" id="PF01428">
    <property type="entry name" value="zf-AN1"/>
    <property type="match status" value="1"/>
</dbReference>
<keyword evidence="8" id="KW-1185">Reference proteome</keyword>
<dbReference type="Gene3D" id="4.10.1110.10">
    <property type="entry name" value="AN1-like Zinc finger"/>
    <property type="match status" value="1"/>
</dbReference>
<comment type="caution">
    <text evidence="7">The sequence shown here is derived from an EMBL/GenBank/DDBJ whole genome shotgun (WGS) entry which is preliminary data.</text>
</comment>
<evidence type="ECO:0000256" key="4">
    <source>
        <dbReference type="PROSITE-ProRule" id="PRU00449"/>
    </source>
</evidence>
<dbReference type="EMBL" id="PJEX01000063">
    <property type="protein sequence ID" value="TKW56593.1"/>
    <property type="molecule type" value="Genomic_DNA"/>
</dbReference>
<reference evidence="7 8" key="1">
    <citation type="journal article" date="2019" name="PLoS ONE">
        <title>Comparative genome analysis indicates high evolutionary potential of pathogenicity genes in Colletotrichum tanaceti.</title>
        <authorList>
            <person name="Lelwala R.V."/>
            <person name="Korhonen P.K."/>
            <person name="Young N.D."/>
            <person name="Scott J.B."/>
            <person name="Ades P.A."/>
            <person name="Gasser R.B."/>
            <person name="Taylor P.W.J."/>
        </authorList>
    </citation>
    <scope>NUCLEOTIDE SEQUENCE [LARGE SCALE GENOMIC DNA]</scope>
    <source>
        <strain evidence="7">BRIP57314</strain>
    </source>
</reference>
<evidence type="ECO:0000256" key="3">
    <source>
        <dbReference type="ARBA" id="ARBA00022833"/>
    </source>
</evidence>
<keyword evidence="3" id="KW-0862">Zinc</keyword>
<organism evidence="7 8">
    <name type="scientific">Colletotrichum tanaceti</name>
    <dbReference type="NCBI Taxonomy" id="1306861"/>
    <lineage>
        <taxon>Eukaryota</taxon>
        <taxon>Fungi</taxon>
        <taxon>Dikarya</taxon>
        <taxon>Ascomycota</taxon>
        <taxon>Pezizomycotina</taxon>
        <taxon>Sordariomycetes</taxon>
        <taxon>Hypocreomycetidae</taxon>
        <taxon>Glomerellales</taxon>
        <taxon>Glomerellaceae</taxon>
        <taxon>Colletotrichum</taxon>
        <taxon>Colletotrichum destructivum species complex</taxon>
    </lineage>
</organism>
<feature type="chain" id="PRO_5021007745" evidence="5">
    <location>
        <begin position="23"/>
        <end position="279"/>
    </location>
</feature>
<keyword evidence="2 4" id="KW-0863">Zinc-finger</keyword>
<feature type="domain" description="AN1-type" evidence="6">
    <location>
        <begin position="209"/>
        <end position="258"/>
    </location>
</feature>